<evidence type="ECO:0000256" key="1">
    <source>
        <dbReference type="ARBA" id="ARBA00022723"/>
    </source>
</evidence>
<keyword evidence="6" id="KW-1185">Reference proteome</keyword>
<organism evidence="5 6">
    <name type="scientific">Domibacillus epiphyticus</name>
    <dbReference type="NCBI Taxonomy" id="1714355"/>
    <lineage>
        <taxon>Bacteria</taxon>
        <taxon>Bacillati</taxon>
        <taxon>Bacillota</taxon>
        <taxon>Bacilli</taxon>
        <taxon>Bacillales</taxon>
        <taxon>Bacillaceae</taxon>
        <taxon>Domibacillus</taxon>
    </lineage>
</organism>
<dbReference type="PROSITE" id="PS01358">
    <property type="entry name" value="ZF_RANBP2_1"/>
    <property type="match status" value="1"/>
</dbReference>
<dbReference type="Proteomes" id="UP000188613">
    <property type="component" value="Unassembled WGS sequence"/>
</dbReference>
<comment type="caution">
    <text evidence="5">The sequence shown here is derived from an EMBL/GenBank/DDBJ whole genome shotgun (WGS) entry which is preliminary data.</text>
</comment>
<keyword evidence="2" id="KW-0863">Zinc-finger</keyword>
<protein>
    <recommendedName>
        <fullName evidence="4">RanBP2-type domain-containing protein</fullName>
    </recommendedName>
</protein>
<dbReference type="InterPro" id="IPR001876">
    <property type="entry name" value="Znf_RanBP2"/>
</dbReference>
<evidence type="ECO:0000313" key="5">
    <source>
        <dbReference type="EMBL" id="OMP66687.1"/>
    </source>
</evidence>
<gene>
    <name evidence="5" type="ORF">BTO28_11650</name>
</gene>
<evidence type="ECO:0000256" key="3">
    <source>
        <dbReference type="ARBA" id="ARBA00022833"/>
    </source>
</evidence>
<reference evidence="5 6" key="1">
    <citation type="submission" date="2016-12" db="EMBL/GenBank/DDBJ databases">
        <title>Domibacillus sp. SAB 38T whole genome sequencing.</title>
        <authorList>
            <person name="Verma A."/>
            <person name="Ojha A.K."/>
            <person name="Krishnamurthi S."/>
        </authorList>
    </citation>
    <scope>NUCLEOTIDE SEQUENCE [LARGE SCALE GENOMIC DNA]</scope>
    <source>
        <strain evidence="5 6">SAB 38</strain>
    </source>
</reference>
<proteinExistence type="predicted"/>
<dbReference type="STRING" id="1714355.BTO28_11650"/>
<name>A0A1V2A6X2_9BACI</name>
<evidence type="ECO:0000256" key="2">
    <source>
        <dbReference type="ARBA" id="ARBA00022771"/>
    </source>
</evidence>
<keyword evidence="1" id="KW-0479">Metal-binding</keyword>
<dbReference type="AlphaFoldDB" id="A0A1V2A6X2"/>
<feature type="domain" description="RanBP2-type" evidence="4">
    <location>
        <begin position="4"/>
        <end position="23"/>
    </location>
</feature>
<dbReference type="GO" id="GO:0008270">
    <property type="term" value="F:zinc ion binding"/>
    <property type="evidence" value="ECO:0007669"/>
    <property type="project" value="UniProtKB-KW"/>
</dbReference>
<keyword evidence="3" id="KW-0862">Zinc</keyword>
<accession>A0A1V2A6X2</accession>
<sequence>MTNWKCSHCKHDNDKNTKNCKRCNSYHSWKGDKHDDDKHKKPKKRKRVYTSGVIANTDLGGDPAAQSLYVAVTNFSEHPITAKVEVFNWGDPNISAGLPPTAIPGLPMPMGETRVMVAPGERLKVPDCKTQHFHADLVACVAPALSFEVRVTIITKDDDAKFVFNAVTYSNADADADADAELPVEDILDPADPGDPEPAGGAPRTEALVMFKDFVLMDDSKDDKNCCI</sequence>
<evidence type="ECO:0000259" key="4">
    <source>
        <dbReference type="PROSITE" id="PS01358"/>
    </source>
</evidence>
<evidence type="ECO:0000313" key="6">
    <source>
        <dbReference type="Proteomes" id="UP000188613"/>
    </source>
</evidence>
<dbReference type="EMBL" id="MSFI01000019">
    <property type="protein sequence ID" value="OMP66687.1"/>
    <property type="molecule type" value="Genomic_DNA"/>
</dbReference>
<dbReference type="RefSeq" id="WP_076766431.1">
    <property type="nucleotide sequence ID" value="NZ_MSFI01000019.1"/>
</dbReference>
<dbReference type="OrthoDB" id="2970682at2"/>